<dbReference type="PATRIC" id="fig|1349767.4.peg.1340"/>
<dbReference type="PRINTS" id="PR01506">
    <property type="entry name" value="TATBPROTEIN"/>
</dbReference>
<keyword evidence="3 10" id="KW-1003">Cell membrane</keyword>
<gene>
    <name evidence="10 11" type="primary">tatB</name>
    <name evidence="11" type="ORF">GJA_4712</name>
</gene>
<dbReference type="PANTHER" id="PTHR33162:SF1">
    <property type="entry name" value="SEC-INDEPENDENT PROTEIN TRANSLOCASE PROTEIN TATA, CHLOROPLASTIC"/>
    <property type="match status" value="1"/>
</dbReference>
<name>W0VDD7_9BURK</name>
<sequence length="200" mass="21532">MFDFDISKMAVIGTVALVVLGPERLPRVARTLGTLLGRAQRYLHSVQAEVAEQIKLDELRKMKGDIEQEVANVQNMVDRTVRQHAGQLQAGVDAALDSVKEALPDNYLSSAHEAGIDLQAELFKVRPAALPVPEYGAEYADVPMQAPRRHALAPVPFTGQQARARWRGAVSSGRGAVAKRSRVVSMAASKSLGRGGGKLA</sequence>
<keyword evidence="4" id="KW-0997">Cell inner membrane</keyword>
<comment type="subcellular location">
    <subcellularLocation>
        <location evidence="10">Cell membrane</location>
        <topology evidence="10">Single-pass membrane protein</topology>
    </subcellularLocation>
    <subcellularLocation>
        <location evidence="1">Membrane</location>
        <topology evidence="1">Single-pass membrane protein</topology>
    </subcellularLocation>
</comment>
<dbReference type="InterPro" id="IPR018448">
    <property type="entry name" value="TatB"/>
</dbReference>
<comment type="similarity">
    <text evidence="10">Belongs to the TatB family.</text>
</comment>
<keyword evidence="2 10" id="KW-0813">Transport</keyword>
<dbReference type="HAMAP" id="MF_00237">
    <property type="entry name" value="TatB"/>
    <property type="match status" value="1"/>
</dbReference>
<evidence type="ECO:0000256" key="4">
    <source>
        <dbReference type="ARBA" id="ARBA00022519"/>
    </source>
</evidence>
<dbReference type="Gene3D" id="1.20.5.3310">
    <property type="match status" value="1"/>
</dbReference>
<evidence type="ECO:0000256" key="3">
    <source>
        <dbReference type="ARBA" id="ARBA00022475"/>
    </source>
</evidence>
<comment type="function">
    <text evidence="10">Part of the twin-arginine translocation (Tat) system that transports large folded proteins containing a characteristic twin-arginine motif in their signal peptide across membranes. Together with TatC, TatB is part of a receptor directly interacting with Tat signal peptides. TatB may form an oligomeric binding site that transiently accommodates folded Tat precursor proteins before their translocation.</text>
</comment>
<evidence type="ECO:0000256" key="10">
    <source>
        <dbReference type="HAMAP-Rule" id="MF_00237"/>
    </source>
</evidence>
<dbReference type="PANTHER" id="PTHR33162">
    <property type="entry name" value="SEC-INDEPENDENT PROTEIN TRANSLOCASE PROTEIN TATA, CHLOROPLASTIC"/>
    <property type="match status" value="1"/>
</dbReference>
<comment type="subunit">
    <text evidence="10">The Tat system comprises two distinct complexes: a TatABC complex, containing multiple copies of TatA, TatB and TatC subunits, and a separate TatA complex, containing only TatA subunits. Substrates initially bind to the TatABC complex, which probably triggers association of the separate TatA complex to form the active translocon.</text>
</comment>
<evidence type="ECO:0000313" key="12">
    <source>
        <dbReference type="Proteomes" id="UP000027604"/>
    </source>
</evidence>
<evidence type="ECO:0000313" key="11">
    <source>
        <dbReference type="EMBL" id="CDG85317.1"/>
    </source>
</evidence>
<dbReference type="Proteomes" id="UP000027604">
    <property type="component" value="Chromosome I"/>
</dbReference>
<dbReference type="EMBL" id="HG322949">
    <property type="protein sequence ID" value="CDG85317.1"/>
    <property type="molecule type" value="Genomic_DNA"/>
</dbReference>
<evidence type="ECO:0000256" key="7">
    <source>
        <dbReference type="ARBA" id="ARBA00022989"/>
    </source>
</evidence>
<evidence type="ECO:0000256" key="2">
    <source>
        <dbReference type="ARBA" id="ARBA00022448"/>
    </source>
</evidence>
<dbReference type="eggNOG" id="COG1826">
    <property type="taxonomic scope" value="Bacteria"/>
</dbReference>
<evidence type="ECO:0000256" key="8">
    <source>
        <dbReference type="ARBA" id="ARBA00023010"/>
    </source>
</evidence>
<keyword evidence="8 10" id="KW-0811">Translocation</keyword>
<keyword evidence="5 10" id="KW-0812">Transmembrane</keyword>
<protein>
    <recommendedName>
        <fullName evidence="10">Sec-independent protein translocase protein TatB</fullName>
    </recommendedName>
</protein>
<dbReference type="GO" id="GO:0043953">
    <property type="term" value="P:protein transport by the Tat complex"/>
    <property type="evidence" value="ECO:0007669"/>
    <property type="project" value="UniProtKB-UniRule"/>
</dbReference>
<dbReference type="InterPro" id="IPR003369">
    <property type="entry name" value="TatA/B/E"/>
</dbReference>
<reference evidence="11 12" key="1">
    <citation type="journal article" date="2015" name="Genome Announc.">
        <title>Genome Sequence of Mushroom Soft-Rot Pathogen Janthinobacterium agaricidamnosum.</title>
        <authorList>
            <person name="Graupner K."/>
            <person name="Lackner G."/>
            <person name="Hertweck C."/>
        </authorList>
    </citation>
    <scope>NUCLEOTIDE SEQUENCE [LARGE SCALE GENOMIC DNA]</scope>
    <source>
        <strain evidence="12">NBRC 102515 / DSM 9628</strain>
    </source>
</reference>
<dbReference type="KEGG" id="jag:GJA_4712"/>
<dbReference type="GO" id="GO:0008320">
    <property type="term" value="F:protein transmembrane transporter activity"/>
    <property type="evidence" value="ECO:0007669"/>
    <property type="project" value="UniProtKB-UniRule"/>
</dbReference>
<evidence type="ECO:0000256" key="1">
    <source>
        <dbReference type="ARBA" id="ARBA00004167"/>
    </source>
</evidence>
<dbReference type="Pfam" id="PF02416">
    <property type="entry name" value="TatA_B_E"/>
    <property type="match status" value="1"/>
</dbReference>
<dbReference type="STRING" id="1349767.GJA_4712"/>
<dbReference type="HOGENOM" id="CLU_1364689_0_0_4"/>
<organism evidence="11 12">
    <name type="scientific">Janthinobacterium agaricidamnosum NBRC 102515 = DSM 9628</name>
    <dbReference type="NCBI Taxonomy" id="1349767"/>
    <lineage>
        <taxon>Bacteria</taxon>
        <taxon>Pseudomonadati</taxon>
        <taxon>Pseudomonadota</taxon>
        <taxon>Betaproteobacteria</taxon>
        <taxon>Burkholderiales</taxon>
        <taxon>Oxalobacteraceae</taxon>
        <taxon>Janthinobacterium</taxon>
    </lineage>
</organism>
<dbReference type="RefSeq" id="WP_051781235.1">
    <property type="nucleotide sequence ID" value="NZ_BCTH01000064.1"/>
</dbReference>
<dbReference type="OrthoDB" id="9816005at2"/>
<evidence type="ECO:0000256" key="9">
    <source>
        <dbReference type="ARBA" id="ARBA00023136"/>
    </source>
</evidence>
<dbReference type="AlphaFoldDB" id="W0VDD7"/>
<evidence type="ECO:0000256" key="5">
    <source>
        <dbReference type="ARBA" id="ARBA00022692"/>
    </source>
</evidence>
<dbReference type="NCBIfam" id="TIGR01410">
    <property type="entry name" value="tatB"/>
    <property type="match status" value="1"/>
</dbReference>
<keyword evidence="9 10" id="KW-0472">Membrane</keyword>
<evidence type="ECO:0000256" key="6">
    <source>
        <dbReference type="ARBA" id="ARBA00022927"/>
    </source>
</evidence>
<dbReference type="GO" id="GO:0033281">
    <property type="term" value="C:TAT protein transport complex"/>
    <property type="evidence" value="ECO:0007669"/>
    <property type="project" value="UniProtKB-UniRule"/>
</dbReference>
<accession>W0VDD7</accession>
<proteinExistence type="inferred from homology"/>
<keyword evidence="12" id="KW-1185">Reference proteome</keyword>
<keyword evidence="7 10" id="KW-1133">Transmembrane helix</keyword>
<keyword evidence="6 10" id="KW-0653">Protein transport</keyword>